<dbReference type="GO" id="GO:0000786">
    <property type="term" value="C:nucleosome"/>
    <property type="evidence" value="ECO:0007669"/>
    <property type="project" value="InterPro"/>
</dbReference>
<evidence type="ECO:0000256" key="1">
    <source>
        <dbReference type="ARBA" id="ARBA00010343"/>
    </source>
</evidence>
<feature type="region of interest" description="Disordered" evidence="2">
    <location>
        <begin position="1"/>
        <end position="75"/>
    </location>
</feature>
<dbReference type="Pfam" id="PF00125">
    <property type="entry name" value="Histone"/>
    <property type="match status" value="1"/>
</dbReference>
<keyword evidence="4" id="KW-1185">Reference proteome</keyword>
<organism evidence="4 5">
    <name type="scientific">Panagrolaimus davidi</name>
    <dbReference type="NCBI Taxonomy" id="227884"/>
    <lineage>
        <taxon>Eukaryota</taxon>
        <taxon>Metazoa</taxon>
        <taxon>Ecdysozoa</taxon>
        <taxon>Nematoda</taxon>
        <taxon>Chromadorea</taxon>
        <taxon>Rhabditida</taxon>
        <taxon>Tylenchina</taxon>
        <taxon>Panagrolaimomorpha</taxon>
        <taxon>Panagrolaimoidea</taxon>
        <taxon>Panagrolaimidae</taxon>
        <taxon>Panagrolaimus</taxon>
    </lineage>
</organism>
<evidence type="ECO:0000256" key="2">
    <source>
        <dbReference type="SAM" id="MobiDB-lite"/>
    </source>
</evidence>
<dbReference type="GO" id="GO:0030527">
    <property type="term" value="F:structural constituent of chromatin"/>
    <property type="evidence" value="ECO:0007669"/>
    <property type="project" value="InterPro"/>
</dbReference>
<dbReference type="InterPro" id="IPR009072">
    <property type="entry name" value="Histone-fold"/>
</dbReference>
<dbReference type="PANTHER" id="PTHR11426">
    <property type="entry name" value="HISTONE H3"/>
    <property type="match status" value="1"/>
</dbReference>
<reference evidence="5" key="1">
    <citation type="submission" date="2022-11" db="UniProtKB">
        <authorList>
            <consortium name="WormBaseParasite"/>
        </authorList>
    </citation>
    <scope>IDENTIFICATION</scope>
</reference>
<dbReference type="Proteomes" id="UP000887578">
    <property type="component" value="Unplaced"/>
</dbReference>
<dbReference type="Pfam" id="PF00328">
    <property type="entry name" value="His_Phos_2"/>
    <property type="match status" value="1"/>
</dbReference>
<dbReference type="WBParaSite" id="PDA_v2.g29982.t1">
    <property type="protein sequence ID" value="PDA_v2.g29982.t1"/>
    <property type="gene ID" value="PDA_v2.g29982"/>
</dbReference>
<dbReference type="SMART" id="SM00428">
    <property type="entry name" value="H3"/>
    <property type="match status" value="1"/>
</dbReference>
<dbReference type="CDD" id="cd07061">
    <property type="entry name" value="HP_HAP_like"/>
    <property type="match status" value="1"/>
</dbReference>
<dbReference type="GO" id="GO:0016791">
    <property type="term" value="F:phosphatase activity"/>
    <property type="evidence" value="ECO:0007669"/>
    <property type="project" value="UniProtKB-ARBA"/>
</dbReference>
<dbReference type="AlphaFoldDB" id="A0A914QK00"/>
<dbReference type="Gene3D" id="3.40.50.1240">
    <property type="entry name" value="Phosphoglycerate mutase-like"/>
    <property type="match status" value="1"/>
</dbReference>
<accession>A0A914QK00</accession>
<dbReference type="InterPro" id="IPR007125">
    <property type="entry name" value="H2A/H2B/H3"/>
</dbReference>
<dbReference type="GO" id="GO:0003677">
    <property type="term" value="F:DNA binding"/>
    <property type="evidence" value="ECO:0007669"/>
    <property type="project" value="InterPro"/>
</dbReference>
<dbReference type="InterPro" id="IPR029033">
    <property type="entry name" value="His_PPase_superfam"/>
</dbReference>
<evidence type="ECO:0000313" key="4">
    <source>
        <dbReference type="Proteomes" id="UP000887578"/>
    </source>
</evidence>
<dbReference type="InterPro" id="IPR000164">
    <property type="entry name" value="Histone_H3/CENP-A"/>
</dbReference>
<sequence length="270" mass="30606">MVRPAETAPKTVRNKPSAIARKSIRPDANSSDSGGVDRNDESRDLARKSHRETNAKGSSRRKGAKPVKNNKSAAERLALKTVRRKSDYLIPRAPFFKVVKQVMSDFAPAGSAAGERYKIQRAALDALQMSAEAYLVNLFEDMNILTMHGKRYYRHGQRSPTSFLIFPTDDPHFLDNYDAEPGELTIYGIRQEFELGLTLRKQYNSFLGDKYRSRESLILAGKDNRTIVSALSVLAALYPPKEKQIWMEGFHWQPIPVHSEELLDDVCIFF</sequence>
<dbReference type="SUPFAM" id="SSF53254">
    <property type="entry name" value="Phosphoglycerate mutase-like"/>
    <property type="match status" value="1"/>
</dbReference>
<dbReference type="SUPFAM" id="SSF47113">
    <property type="entry name" value="Histone-fold"/>
    <property type="match status" value="1"/>
</dbReference>
<protein>
    <submittedName>
        <fullName evidence="5">Histone H2A/H2B/H3 domain-containing protein</fullName>
    </submittedName>
</protein>
<proteinExistence type="inferred from homology"/>
<dbReference type="GO" id="GO:0046982">
    <property type="term" value="F:protein heterodimerization activity"/>
    <property type="evidence" value="ECO:0007669"/>
    <property type="project" value="InterPro"/>
</dbReference>
<name>A0A914QK00_9BILA</name>
<dbReference type="InterPro" id="IPR000560">
    <property type="entry name" value="His_Pase_clade-2"/>
</dbReference>
<feature type="domain" description="Core Histone H2A/H2B/H3" evidence="3">
    <location>
        <begin position="81"/>
        <end position="151"/>
    </location>
</feature>
<dbReference type="Gene3D" id="1.10.20.10">
    <property type="entry name" value="Histone, subunit A"/>
    <property type="match status" value="1"/>
</dbReference>
<comment type="similarity">
    <text evidence="1">Belongs to the histone H3 family.</text>
</comment>
<evidence type="ECO:0000259" key="3">
    <source>
        <dbReference type="Pfam" id="PF00125"/>
    </source>
</evidence>
<evidence type="ECO:0000313" key="5">
    <source>
        <dbReference type="WBParaSite" id="PDA_v2.g29982.t1"/>
    </source>
</evidence>
<feature type="compositionally biased region" description="Basic and acidic residues" evidence="2">
    <location>
        <begin position="35"/>
        <end position="54"/>
    </location>
</feature>